<protein>
    <submittedName>
        <fullName evidence="2">DUF1035 domain-containing protein</fullName>
    </submittedName>
</protein>
<comment type="caution">
    <text evidence="2">The sequence shown here is derived from an EMBL/GenBank/DDBJ whole genome shotgun (WGS) entry which is preliminary data.</text>
</comment>
<reference evidence="2" key="1">
    <citation type="journal article" date="2020" name="bioRxiv">
        <title>A rank-normalized archaeal taxonomy based on genome phylogeny resolves widespread incomplete and uneven classifications.</title>
        <authorList>
            <person name="Rinke C."/>
            <person name="Chuvochina M."/>
            <person name="Mussig A.J."/>
            <person name="Chaumeil P.-A."/>
            <person name="Waite D.W."/>
            <person name="Whitman W.B."/>
            <person name="Parks D.H."/>
            <person name="Hugenholtz P."/>
        </authorList>
    </citation>
    <scope>NUCLEOTIDE SEQUENCE</scope>
    <source>
        <strain evidence="2">UBA8838</strain>
    </source>
</reference>
<dbReference type="EMBL" id="DUJO01000025">
    <property type="protein sequence ID" value="HII73951.1"/>
    <property type="molecule type" value="Genomic_DNA"/>
</dbReference>
<accession>A0A832TH87</accession>
<organism evidence="2 3">
    <name type="scientific">Sulfurisphaera tokodaii</name>
    <dbReference type="NCBI Taxonomy" id="111955"/>
    <lineage>
        <taxon>Archaea</taxon>
        <taxon>Thermoproteota</taxon>
        <taxon>Thermoprotei</taxon>
        <taxon>Sulfolobales</taxon>
        <taxon>Sulfolobaceae</taxon>
        <taxon>Sulfurisphaera</taxon>
    </lineage>
</organism>
<dbReference type="GO" id="GO:0016020">
    <property type="term" value="C:membrane"/>
    <property type="evidence" value="ECO:0007669"/>
    <property type="project" value="InterPro"/>
</dbReference>
<proteinExistence type="predicted"/>
<dbReference type="Pfam" id="PF06281">
    <property type="entry name" value="VP1_VP3"/>
    <property type="match status" value="1"/>
</dbReference>
<keyword evidence="1" id="KW-0812">Transmembrane</keyword>
<dbReference type="AlphaFoldDB" id="A0A832TH87"/>
<feature type="transmembrane region" description="Helical" evidence="1">
    <location>
        <begin position="20"/>
        <end position="40"/>
    </location>
</feature>
<keyword evidence="1" id="KW-0472">Membrane</keyword>
<dbReference type="InterPro" id="IPR009379">
    <property type="entry name" value="VP1_VP3"/>
</dbReference>
<dbReference type="GO" id="GO:0005198">
    <property type="term" value="F:structural molecule activity"/>
    <property type="evidence" value="ECO:0007669"/>
    <property type="project" value="InterPro"/>
</dbReference>
<sequence>MDESSILTKLRKTKGTNIGVLIGLFTFILVGEVLLSVITGQVNSLTSGTSPSVTGTDVTFLNLVTLFYILVLVPAVASYKIYKE</sequence>
<keyword evidence="1" id="KW-1133">Transmembrane helix</keyword>
<feature type="transmembrane region" description="Helical" evidence="1">
    <location>
        <begin position="60"/>
        <end position="82"/>
    </location>
</feature>
<evidence type="ECO:0000313" key="2">
    <source>
        <dbReference type="EMBL" id="HII73951.1"/>
    </source>
</evidence>
<evidence type="ECO:0000313" key="3">
    <source>
        <dbReference type="Proteomes" id="UP000646844"/>
    </source>
</evidence>
<dbReference type="Proteomes" id="UP000646844">
    <property type="component" value="Unassembled WGS sequence"/>
</dbReference>
<gene>
    <name evidence="2" type="ORF">HA332_06135</name>
</gene>
<evidence type="ECO:0000256" key="1">
    <source>
        <dbReference type="SAM" id="Phobius"/>
    </source>
</evidence>
<name>A0A832TH87_9CREN</name>